<evidence type="ECO:0000313" key="14">
    <source>
        <dbReference type="Proteomes" id="UP000683360"/>
    </source>
</evidence>
<dbReference type="InterPro" id="IPR001628">
    <property type="entry name" value="Znf_hrmn_rcpt"/>
</dbReference>
<dbReference type="PROSITE" id="PS51030">
    <property type="entry name" value="NUCLEAR_REC_DBD_2"/>
    <property type="match status" value="1"/>
</dbReference>
<dbReference type="InterPro" id="IPR013088">
    <property type="entry name" value="Znf_NHR/GATA"/>
</dbReference>
<dbReference type="SUPFAM" id="SSF48508">
    <property type="entry name" value="Nuclear receptor ligand-binding domain"/>
    <property type="match status" value="1"/>
</dbReference>
<dbReference type="AlphaFoldDB" id="A0A8S3T3C0"/>
<dbReference type="Gene3D" id="3.30.50.10">
    <property type="entry name" value="Erythroid Transcription Factor GATA-1, subunit A"/>
    <property type="match status" value="1"/>
</dbReference>
<evidence type="ECO:0000259" key="11">
    <source>
        <dbReference type="PROSITE" id="PS51030"/>
    </source>
</evidence>
<dbReference type="GO" id="GO:0043565">
    <property type="term" value="F:sequence-specific DNA binding"/>
    <property type="evidence" value="ECO:0007669"/>
    <property type="project" value="InterPro"/>
</dbReference>
<evidence type="ECO:0000256" key="4">
    <source>
        <dbReference type="ARBA" id="ARBA00022833"/>
    </source>
</evidence>
<dbReference type="Pfam" id="PF00105">
    <property type="entry name" value="zf-C4"/>
    <property type="match status" value="1"/>
</dbReference>
<dbReference type="Proteomes" id="UP000683360">
    <property type="component" value="Unassembled WGS sequence"/>
</dbReference>
<evidence type="ECO:0000256" key="7">
    <source>
        <dbReference type="ARBA" id="ARBA00023163"/>
    </source>
</evidence>
<dbReference type="PROSITE" id="PS51843">
    <property type="entry name" value="NR_LBD"/>
    <property type="match status" value="1"/>
</dbReference>
<dbReference type="GO" id="GO:0008270">
    <property type="term" value="F:zinc ion binding"/>
    <property type="evidence" value="ECO:0007669"/>
    <property type="project" value="UniProtKB-KW"/>
</dbReference>
<gene>
    <name evidence="13" type="ORF">MEDL_38970</name>
</gene>
<dbReference type="PRINTS" id="PR00047">
    <property type="entry name" value="STROIDFINGER"/>
</dbReference>
<comment type="similarity">
    <text evidence="1">Belongs to the nuclear hormone receptor family.</text>
</comment>
<feature type="region of interest" description="Disordered" evidence="10">
    <location>
        <begin position="335"/>
        <end position="359"/>
    </location>
</feature>
<dbReference type="OrthoDB" id="6058386at2759"/>
<evidence type="ECO:0000256" key="1">
    <source>
        <dbReference type="ARBA" id="ARBA00005993"/>
    </source>
</evidence>
<keyword evidence="9" id="KW-0539">Nucleus</keyword>
<keyword evidence="3" id="KW-0863">Zinc-finger</keyword>
<dbReference type="GO" id="GO:0003700">
    <property type="term" value="F:DNA-binding transcription factor activity"/>
    <property type="evidence" value="ECO:0007669"/>
    <property type="project" value="InterPro"/>
</dbReference>
<keyword evidence="5" id="KW-0805">Transcription regulation</keyword>
<keyword evidence="8" id="KW-0675">Receptor</keyword>
<dbReference type="InterPro" id="IPR035500">
    <property type="entry name" value="NHR-like_dom_sf"/>
</dbReference>
<dbReference type="Pfam" id="PF00104">
    <property type="entry name" value="Hormone_recep"/>
    <property type="match status" value="1"/>
</dbReference>
<protein>
    <submittedName>
        <fullName evidence="13">NR1F2</fullName>
    </submittedName>
</protein>
<dbReference type="PANTHER" id="PTHR24082">
    <property type="entry name" value="NUCLEAR HORMONE RECEPTOR"/>
    <property type="match status" value="1"/>
</dbReference>
<dbReference type="Gene3D" id="1.10.565.10">
    <property type="entry name" value="Retinoid X Receptor"/>
    <property type="match status" value="1"/>
</dbReference>
<proteinExistence type="inferred from homology"/>
<evidence type="ECO:0000256" key="5">
    <source>
        <dbReference type="ARBA" id="ARBA00023015"/>
    </source>
</evidence>
<evidence type="ECO:0000256" key="6">
    <source>
        <dbReference type="ARBA" id="ARBA00023125"/>
    </source>
</evidence>
<evidence type="ECO:0000256" key="3">
    <source>
        <dbReference type="ARBA" id="ARBA00022771"/>
    </source>
</evidence>
<feature type="domain" description="Nuclear receptor" evidence="11">
    <location>
        <begin position="7"/>
        <end position="82"/>
    </location>
</feature>
<dbReference type="EMBL" id="CAJPWZ010001862">
    <property type="protein sequence ID" value="CAG2225887.1"/>
    <property type="molecule type" value="Genomic_DNA"/>
</dbReference>
<evidence type="ECO:0000256" key="8">
    <source>
        <dbReference type="ARBA" id="ARBA00023170"/>
    </source>
</evidence>
<feature type="domain" description="NR LBD" evidence="12">
    <location>
        <begin position="374"/>
        <end position="644"/>
    </location>
</feature>
<dbReference type="InterPro" id="IPR050234">
    <property type="entry name" value="Nuclear_hormone_rcpt_NR1"/>
</dbReference>
<sequence>MSEPLTLPPCRVCGGTATGIHYGVNTCEACKAFFRRSLVENNKYVCPRDGDCKIINHKRANCSACRLKKCLELGMSKKAVRHGRYTVAIRTKTILEVKQLEREKALNDTFAMADSVAKKLPEIISVPESDIVTDSSVHDNILSFLVEGSSMERTNVTSNDTLQSSVIGSSMLSVGDSFHSTSNSLQYAIEDNHANMTSLEPSSLFTSIENAIDFDMFTNPNDIDILNSTDHDIENIEISGLDMFLNGQNVNTSDKIDFLELNPDELIDLTQELVDVFPPQTSISTEVSQQQSPLSIVSSPFSVQQYSPDTTTLDESMSSQFGSQSTSCIELVSNTSRLPSRKNTRSPIELEDNSMSPRPQKKLRASFNLADDMEQLQLINTMVSAQEMLYPGMRKHFQKEYTAVIHREFWEKTQLQNELFGQLKSLSSTEYNNFFMVTGIDLDGRIGLFTKCAESMQKEIVKYISFVKSIPGWEDVHNNDKLTLIKAARFEYWLLGKFMNHNPDKKFSADENCGLTHKQIEQMWGSPENIDAVSNFTRKLKKLDLSFEEIALLRGVVVLSRDRCSLREPEVVEKLQWKILQSFIHLVKKTHPTEQLRFARCMDKLTQLRELTEVNYKTNKNLENFQKSMIQNYPLLYECVTFEG</sequence>
<dbReference type="FunFam" id="3.30.50.10:FF:000030">
    <property type="entry name" value="Nuclear Hormone Receptor family"/>
    <property type="match status" value="1"/>
</dbReference>
<reference evidence="13" key="1">
    <citation type="submission" date="2021-03" db="EMBL/GenBank/DDBJ databases">
        <authorList>
            <person name="Bekaert M."/>
        </authorList>
    </citation>
    <scope>NUCLEOTIDE SEQUENCE</scope>
</reference>
<dbReference type="SMART" id="SM00399">
    <property type="entry name" value="ZnF_C4"/>
    <property type="match status" value="1"/>
</dbReference>
<evidence type="ECO:0000256" key="2">
    <source>
        <dbReference type="ARBA" id="ARBA00022723"/>
    </source>
</evidence>
<keyword evidence="4" id="KW-0862">Zinc</keyword>
<dbReference type="SUPFAM" id="SSF57716">
    <property type="entry name" value="Glucocorticoid receptor-like (DNA-binding domain)"/>
    <property type="match status" value="1"/>
</dbReference>
<comment type="caution">
    <text evidence="13">The sequence shown here is derived from an EMBL/GenBank/DDBJ whole genome shotgun (WGS) entry which is preliminary data.</text>
</comment>
<dbReference type="InterPro" id="IPR000536">
    <property type="entry name" value="Nucl_hrmn_rcpt_lig-bd"/>
</dbReference>
<accession>A0A8S3T3C0</accession>
<keyword evidence="2" id="KW-0479">Metal-binding</keyword>
<evidence type="ECO:0000259" key="12">
    <source>
        <dbReference type="PROSITE" id="PS51843"/>
    </source>
</evidence>
<keyword evidence="6" id="KW-0238">DNA-binding</keyword>
<evidence type="ECO:0000256" key="10">
    <source>
        <dbReference type="SAM" id="MobiDB-lite"/>
    </source>
</evidence>
<dbReference type="CDD" id="cd06916">
    <property type="entry name" value="NR_DBD_like"/>
    <property type="match status" value="1"/>
</dbReference>
<dbReference type="SMART" id="SM00430">
    <property type="entry name" value="HOLI"/>
    <property type="match status" value="1"/>
</dbReference>
<evidence type="ECO:0000256" key="9">
    <source>
        <dbReference type="ARBA" id="ARBA00023242"/>
    </source>
</evidence>
<evidence type="ECO:0000313" key="13">
    <source>
        <dbReference type="EMBL" id="CAG2225887.1"/>
    </source>
</evidence>
<name>A0A8S3T3C0_MYTED</name>
<keyword evidence="14" id="KW-1185">Reference proteome</keyword>
<organism evidence="13 14">
    <name type="scientific">Mytilus edulis</name>
    <name type="common">Blue mussel</name>
    <dbReference type="NCBI Taxonomy" id="6550"/>
    <lineage>
        <taxon>Eukaryota</taxon>
        <taxon>Metazoa</taxon>
        <taxon>Spiralia</taxon>
        <taxon>Lophotrochozoa</taxon>
        <taxon>Mollusca</taxon>
        <taxon>Bivalvia</taxon>
        <taxon>Autobranchia</taxon>
        <taxon>Pteriomorphia</taxon>
        <taxon>Mytilida</taxon>
        <taxon>Mytiloidea</taxon>
        <taxon>Mytilidae</taxon>
        <taxon>Mytilinae</taxon>
        <taxon>Mytilus</taxon>
    </lineage>
</organism>
<keyword evidence="7" id="KW-0804">Transcription</keyword>